<keyword evidence="2" id="KW-1185">Reference proteome</keyword>
<name>A0A238J341_9RHOB</name>
<evidence type="ECO:0000313" key="2">
    <source>
        <dbReference type="Proteomes" id="UP000201838"/>
    </source>
</evidence>
<reference evidence="1 2" key="1">
    <citation type="submission" date="2017-05" db="EMBL/GenBank/DDBJ databases">
        <authorList>
            <person name="Song R."/>
            <person name="Chenine A.L."/>
            <person name="Ruprecht R.M."/>
        </authorList>
    </citation>
    <scope>NUCLEOTIDE SEQUENCE [LARGE SCALE GENOMIC DNA]</scope>
    <source>
        <strain evidence="1 2">CECT 8489</strain>
    </source>
</reference>
<accession>A0A238J341</accession>
<gene>
    <name evidence="1" type="ORF">BOA8489_02879</name>
</gene>
<evidence type="ECO:0000313" key="1">
    <source>
        <dbReference type="EMBL" id="SMX24751.1"/>
    </source>
</evidence>
<protein>
    <submittedName>
        <fullName evidence="1">Uncharacterized protein</fullName>
    </submittedName>
</protein>
<sequence>MLDMQDDFQTDICDKLNCGPLDAGKLLDALKSLSPAELEKLEDDLDFAQFTGVQSPEIRDMIKRLDTRNIKQAA</sequence>
<dbReference type="RefSeq" id="WP_141138305.1">
    <property type="nucleotide sequence ID" value="NZ_FXXQ01000010.1"/>
</dbReference>
<organism evidence="1 2">
    <name type="scientific">Boseongicola aestuarii</name>
    <dbReference type="NCBI Taxonomy" id="1470561"/>
    <lineage>
        <taxon>Bacteria</taxon>
        <taxon>Pseudomonadati</taxon>
        <taxon>Pseudomonadota</taxon>
        <taxon>Alphaproteobacteria</taxon>
        <taxon>Rhodobacterales</taxon>
        <taxon>Paracoccaceae</taxon>
        <taxon>Boseongicola</taxon>
    </lineage>
</organism>
<dbReference type="EMBL" id="FXXQ01000010">
    <property type="protein sequence ID" value="SMX24751.1"/>
    <property type="molecule type" value="Genomic_DNA"/>
</dbReference>
<dbReference type="AlphaFoldDB" id="A0A238J341"/>
<proteinExistence type="predicted"/>
<dbReference type="Proteomes" id="UP000201838">
    <property type="component" value="Unassembled WGS sequence"/>
</dbReference>